<dbReference type="Proteomes" id="UP000335636">
    <property type="component" value="Unassembled WGS sequence"/>
</dbReference>
<evidence type="ECO:0000259" key="2">
    <source>
        <dbReference type="Pfam" id="PF01031"/>
    </source>
</evidence>
<dbReference type="InterPro" id="IPR000375">
    <property type="entry name" value="Dynamin_stalk"/>
</dbReference>
<evidence type="ECO:0000313" key="3">
    <source>
        <dbReference type="EMBL" id="KAF7465538.1"/>
    </source>
</evidence>
<feature type="region of interest" description="Disordered" evidence="1">
    <location>
        <begin position="309"/>
        <end position="331"/>
    </location>
</feature>
<evidence type="ECO:0000256" key="1">
    <source>
        <dbReference type="SAM" id="MobiDB-lite"/>
    </source>
</evidence>
<evidence type="ECO:0000313" key="4">
    <source>
        <dbReference type="EMBL" id="VTJ54057.1"/>
    </source>
</evidence>
<dbReference type="GO" id="GO:0005886">
    <property type="term" value="C:plasma membrane"/>
    <property type="evidence" value="ECO:0007669"/>
    <property type="project" value="TreeGrafter"/>
</dbReference>
<organism evidence="4 5">
    <name type="scientific">Marmota monax</name>
    <name type="common">Woodchuck</name>
    <dbReference type="NCBI Taxonomy" id="9995"/>
    <lineage>
        <taxon>Eukaryota</taxon>
        <taxon>Metazoa</taxon>
        <taxon>Chordata</taxon>
        <taxon>Craniata</taxon>
        <taxon>Vertebrata</taxon>
        <taxon>Euteleostomi</taxon>
        <taxon>Mammalia</taxon>
        <taxon>Eutheria</taxon>
        <taxon>Euarchontoglires</taxon>
        <taxon>Glires</taxon>
        <taxon>Rodentia</taxon>
        <taxon>Sciuromorpha</taxon>
        <taxon>Sciuridae</taxon>
        <taxon>Xerinae</taxon>
        <taxon>Marmotini</taxon>
        <taxon>Marmota</taxon>
    </lineage>
</organism>
<sequence>MLCFSLTYLPCPPGTDGFRTGLFTPDLAFEAIVKKQVVKLKEPCLKCVDLVIQELINTVRQCTSKCPLPAPLHPMPRTPPPTQPVLSPPDHKYLGASFHRWLPPLSRTCRASQKGLFPRAARFGQATQMLPSGQTGLFTPDMAFEAIVKKQIVKLKEPSLKCVDLVVSELATVIKKCAEKRCAGGACWNLEWQIHAIRFLYHLSPTNLWLTKRLLVHACAPSPSLHSAPCPPSCSCLPAGAALSSYPRLREETERIVTTYIREREGRTKDQILLLIDIEQSYINTNHEDFIGFANAQQRSTQLNKKRAIPNQVASPGCSHHSTMGVGEGARDDRNPVMALCT</sequence>
<dbReference type="GO" id="GO:0005737">
    <property type="term" value="C:cytoplasm"/>
    <property type="evidence" value="ECO:0007669"/>
    <property type="project" value="TreeGrafter"/>
</dbReference>
<dbReference type="GO" id="GO:0031623">
    <property type="term" value="P:receptor internalization"/>
    <property type="evidence" value="ECO:0007669"/>
    <property type="project" value="TreeGrafter"/>
</dbReference>
<name>A0A5E4A9T4_MARMO</name>
<dbReference type="AlphaFoldDB" id="A0A5E4A9T4"/>
<dbReference type="InterPro" id="IPR022812">
    <property type="entry name" value="Dynamin"/>
</dbReference>
<dbReference type="Gene3D" id="1.20.120.1240">
    <property type="entry name" value="Dynamin, middle domain"/>
    <property type="match status" value="2"/>
</dbReference>
<reference evidence="4 5" key="1">
    <citation type="submission" date="2019-04" db="EMBL/GenBank/DDBJ databases">
        <authorList>
            <person name="Alioto T."/>
            <person name="Alioto T."/>
        </authorList>
    </citation>
    <scope>NUCLEOTIDE SEQUENCE [LARGE SCALE GENOMIC DNA]</scope>
</reference>
<dbReference type="GO" id="GO:0098793">
    <property type="term" value="C:presynapse"/>
    <property type="evidence" value="ECO:0007669"/>
    <property type="project" value="GOC"/>
</dbReference>
<dbReference type="GO" id="GO:0005874">
    <property type="term" value="C:microtubule"/>
    <property type="evidence" value="ECO:0007669"/>
    <property type="project" value="TreeGrafter"/>
</dbReference>
<dbReference type="EMBL" id="CABDUW010000035">
    <property type="protein sequence ID" value="VTJ54057.1"/>
    <property type="molecule type" value="Genomic_DNA"/>
</dbReference>
<dbReference type="GO" id="GO:0003924">
    <property type="term" value="F:GTPase activity"/>
    <property type="evidence" value="ECO:0007669"/>
    <property type="project" value="TreeGrafter"/>
</dbReference>
<dbReference type="Pfam" id="PF01031">
    <property type="entry name" value="Dynamin_M"/>
    <property type="match status" value="3"/>
</dbReference>
<dbReference type="PANTHER" id="PTHR11566:SF23">
    <property type="entry name" value="DYNAMIN-2"/>
    <property type="match status" value="1"/>
</dbReference>
<feature type="domain" description="Dynamin stalk" evidence="2">
    <location>
        <begin position="16"/>
        <end position="64"/>
    </location>
</feature>
<proteinExistence type="predicted"/>
<dbReference type="EMBL" id="WJEC01007913">
    <property type="protein sequence ID" value="KAF7465538.1"/>
    <property type="molecule type" value="Genomic_DNA"/>
</dbReference>
<dbReference type="GO" id="GO:0016185">
    <property type="term" value="P:synaptic vesicle budding from presynaptic endocytic zone membrane"/>
    <property type="evidence" value="ECO:0007669"/>
    <property type="project" value="TreeGrafter"/>
</dbReference>
<gene>
    <name evidence="3" type="ORF">GHT09_004066</name>
    <name evidence="4" type="ORF">MONAX_5E009341</name>
</gene>
<protein>
    <recommendedName>
        <fullName evidence="2">Dynamin stalk domain-containing protein</fullName>
    </recommendedName>
</protein>
<reference evidence="3" key="2">
    <citation type="submission" date="2020-08" db="EMBL/GenBank/DDBJ databases">
        <authorList>
            <person name="Shumante A."/>
            <person name="Zimin A.V."/>
            <person name="Puiu D."/>
            <person name="Salzberg S.L."/>
        </authorList>
    </citation>
    <scope>NUCLEOTIDE SEQUENCE</scope>
    <source>
        <strain evidence="3">WC2-LM</strain>
        <tissue evidence="3">Liver</tissue>
    </source>
</reference>
<accession>A0A5E4A9T4</accession>
<dbReference type="PANTHER" id="PTHR11566">
    <property type="entry name" value="DYNAMIN"/>
    <property type="match status" value="1"/>
</dbReference>
<feature type="domain" description="Dynamin stalk" evidence="2">
    <location>
        <begin position="242"/>
        <end position="298"/>
    </location>
</feature>
<evidence type="ECO:0000313" key="5">
    <source>
        <dbReference type="Proteomes" id="UP000335636"/>
    </source>
</evidence>
<feature type="domain" description="Dynamin stalk" evidence="2">
    <location>
        <begin position="134"/>
        <end position="180"/>
    </location>
</feature>
<dbReference type="GO" id="GO:0008017">
    <property type="term" value="F:microtubule binding"/>
    <property type="evidence" value="ECO:0007669"/>
    <property type="project" value="TreeGrafter"/>
</dbReference>
<keyword evidence="5" id="KW-1185">Reference proteome</keyword>
<dbReference type="Proteomes" id="UP000662637">
    <property type="component" value="Unassembled WGS sequence"/>
</dbReference>